<comment type="caution">
    <text evidence="1">The sequence shown here is derived from an EMBL/GenBank/DDBJ whole genome shotgun (WGS) entry which is preliminary data.</text>
</comment>
<evidence type="ECO:0000313" key="2">
    <source>
        <dbReference type="Proteomes" id="UP000659698"/>
    </source>
</evidence>
<protein>
    <submittedName>
        <fullName evidence="1">Uncharacterized protein</fullName>
    </submittedName>
</protein>
<reference evidence="1 2" key="1">
    <citation type="journal article" date="2019" name="Int. J. Syst. Evol. Microbiol.">
        <title>Rufibacter sediminis sp. nov., isolated from freshwater lake sediment.</title>
        <authorList>
            <person name="Qu J.H."/>
            <person name="Zhang L.J."/>
            <person name="Fu Y.H."/>
            <person name="Li H.F."/>
        </authorList>
    </citation>
    <scope>NUCLEOTIDE SEQUENCE [LARGE SCALE GENOMIC DNA]</scope>
    <source>
        <strain evidence="1 2">H-1</strain>
    </source>
</reference>
<proteinExistence type="predicted"/>
<dbReference type="EMBL" id="JACOAF010000008">
    <property type="protein sequence ID" value="MBC3538752.1"/>
    <property type="molecule type" value="Genomic_DNA"/>
</dbReference>
<name>A0ABR6VNL3_9BACT</name>
<evidence type="ECO:0000313" key="1">
    <source>
        <dbReference type="EMBL" id="MBC3538752.1"/>
    </source>
</evidence>
<gene>
    <name evidence="1" type="ORF">H7U12_03610</name>
</gene>
<keyword evidence="2" id="KW-1185">Reference proteome</keyword>
<organism evidence="1 2">
    <name type="scientific">Rufibacter sediminis</name>
    <dbReference type="NCBI Taxonomy" id="2762756"/>
    <lineage>
        <taxon>Bacteria</taxon>
        <taxon>Pseudomonadati</taxon>
        <taxon>Bacteroidota</taxon>
        <taxon>Cytophagia</taxon>
        <taxon>Cytophagales</taxon>
        <taxon>Hymenobacteraceae</taxon>
        <taxon>Rufibacter</taxon>
    </lineage>
</organism>
<dbReference type="Proteomes" id="UP000659698">
    <property type="component" value="Unassembled WGS sequence"/>
</dbReference>
<accession>A0ABR6VNL3</accession>
<sequence length="73" mass="8196">MFQKHLVPASGYVNVLRMFLQNMPETETGGAACGTGKRKRQNDPASEKCFETIFRKTASKRQLSAKIAHKIQN</sequence>
<dbReference type="RefSeq" id="WP_186633015.1">
    <property type="nucleotide sequence ID" value="NZ_JACOAF010000008.1"/>
</dbReference>